<keyword evidence="1" id="KW-1133">Transmembrane helix</keyword>
<keyword evidence="1" id="KW-0472">Membrane</keyword>
<protein>
    <submittedName>
        <fullName evidence="2">Uncharacterized protein</fullName>
    </submittedName>
</protein>
<feature type="transmembrane region" description="Helical" evidence="1">
    <location>
        <begin position="94"/>
        <end position="112"/>
    </location>
</feature>
<gene>
    <name evidence="2" type="ORF">SAMN04487819_102373</name>
</gene>
<dbReference type="Proteomes" id="UP000198716">
    <property type="component" value="Unassembled WGS sequence"/>
</dbReference>
<accession>A0A1I1UR08</accession>
<dbReference type="AlphaFoldDB" id="A0A1I1UR08"/>
<evidence type="ECO:0000313" key="2">
    <source>
        <dbReference type="EMBL" id="SFD73217.1"/>
    </source>
</evidence>
<feature type="transmembrane region" description="Helical" evidence="1">
    <location>
        <begin position="190"/>
        <end position="211"/>
    </location>
</feature>
<dbReference type="RefSeq" id="WP_217641352.1">
    <property type="nucleotide sequence ID" value="NZ_FOMZ01000002.1"/>
</dbReference>
<keyword evidence="3" id="KW-1185">Reference proteome</keyword>
<reference evidence="3" key="1">
    <citation type="submission" date="2016-10" db="EMBL/GenBank/DDBJ databases">
        <authorList>
            <person name="Varghese N."/>
            <person name="Submissions S."/>
        </authorList>
    </citation>
    <scope>NUCLEOTIDE SEQUENCE [LARGE SCALE GENOMIC DNA]</scope>
    <source>
        <strain evidence="3">DSM 45004</strain>
    </source>
</reference>
<proteinExistence type="predicted"/>
<evidence type="ECO:0000313" key="3">
    <source>
        <dbReference type="Proteomes" id="UP000198716"/>
    </source>
</evidence>
<feature type="transmembrane region" description="Helical" evidence="1">
    <location>
        <begin position="12"/>
        <end position="41"/>
    </location>
</feature>
<name>A0A1I1UR08_9ACTN</name>
<keyword evidence="1" id="KW-0812">Transmembrane</keyword>
<feature type="transmembrane region" description="Helical" evidence="1">
    <location>
        <begin position="124"/>
        <end position="146"/>
    </location>
</feature>
<dbReference type="EMBL" id="FOMZ01000002">
    <property type="protein sequence ID" value="SFD73217.1"/>
    <property type="molecule type" value="Genomic_DNA"/>
</dbReference>
<feature type="transmembrane region" description="Helical" evidence="1">
    <location>
        <begin position="167"/>
        <end position="184"/>
    </location>
</feature>
<organism evidence="2 3">
    <name type="scientific">Actinopolyspora alba</name>
    <dbReference type="NCBI Taxonomy" id="673379"/>
    <lineage>
        <taxon>Bacteria</taxon>
        <taxon>Bacillati</taxon>
        <taxon>Actinomycetota</taxon>
        <taxon>Actinomycetes</taxon>
        <taxon>Actinopolysporales</taxon>
        <taxon>Actinopolysporaceae</taxon>
        <taxon>Actinopolyspora</taxon>
        <taxon>Actinopolyspora alba group</taxon>
    </lineage>
</organism>
<sequence length="236" mass="25474">MSKRGSPRSRDLLVWMHVLTSVGWMSQALALATLLTFGLSTGDPEARLSAVTMAEVLDEHLLLYLANASAFTGLMLSALTPWGYFRHWWVLTKFVITIVQLYAGILVLGPNLQAAVRTAEQGRALPPGVAAGALLMASAMAFQTWASVAKPWGRTPWTRSARAPRRVPSGPGWLFLVATLVPIAEYALSIGVLGFPFPLGSLLLVLAYPIARSRRLRRDTRAHSGRSGDADPAGVT</sequence>
<feature type="transmembrane region" description="Helical" evidence="1">
    <location>
        <begin position="61"/>
        <end position="82"/>
    </location>
</feature>
<evidence type="ECO:0000256" key="1">
    <source>
        <dbReference type="SAM" id="Phobius"/>
    </source>
</evidence>